<sequence length="353" mass="39899">MRPWEANIRRVVPYVPGDQPKGSRLIKLNTNENPYPPAPGVAKALREMDPEAFRKYPDPSSSCLVEALAARYGVDKERIFVGVGSDDVIGMAFLTFFNSEKPVLFPDISYSFYPVWADLFGIPHKTPALDGEFKIRPEDYYQENGGVVFPNPNAPTGIFMPLNQVEDILRHNRDVVVIVDEAYIDFGGTSALPLTEKYENLLVVQTFSKSRAMAGMRIGFAVGHPDLIRALSDVKYSYNSYTMNLPSQILGAEAVKDQVYFQEITSRIIATRERAKERLGALGFTFPDSMTNFLFVTHERASARELFAALKREQIYVRYFDQPRLDNSLRITIGTDGEMEALYAFLENYLKTV</sequence>
<evidence type="ECO:0000256" key="5">
    <source>
        <dbReference type="ARBA" id="ARBA00022679"/>
    </source>
</evidence>
<evidence type="ECO:0000256" key="2">
    <source>
        <dbReference type="ARBA" id="ARBA00005011"/>
    </source>
</evidence>
<comment type="cofactor">
    <cofactor evidence="1 8">
        <name>pyridoxal 5'-phosphate</name>
        <dbReference type="ChEBI" id="CHEBI:597326"/>
    </cofactor>
</comment>
<evidence type="ECO:0000256" key="1">
    <source>
        <dbReference type="ARBA" id="ARBA00001933"/>
    </source>
</evidence>
<gene>
    <name evidence="8" type="primary">hisC</name>
    <name evidence="10" type="ORF">SAMN05216313_103209</name>
</gene>
<accession>A0A1I0CWH1</accession>
<comment type="pathway">
    <text evidence="2 8">Amino-acid biosynthesis; L-histidine biosynthesis; L-histidine from 5-phospho-alpha-D-ribose 1-diphosphate: step 7/9.</text>
</comment>
<evidence type="ECO:0000256" key="4">
    <source>
        <dbReference type="ARBA" id="ARBA00022576"/>
    </source>
</evidence>
<dbReference type="GO" id="GO:0030170">
    <property type="term" value="F:pyridoxal phosphate binding"/>
    <property type="evidence" value="ECO:0007669"/>
    <property type="project" value="InterPro"/>
</dbReference>
<dbReference type="RefSeq" id="WP_092361133.1">
    <property type="nucleotide sequence ID" value="NZ_CATZMQ010000020.1"/>
</dbReference>
<evidence type="ECO:0000256" key="3">
    <source>
        <dbReference type="ARBA" id="ARBA00011738"/>
    </source>
</evidence>
<evidence type="ECO:0000313" key="10">
    <source>
        <dbReference type="EMBL" id="SET24176.1"/>
    </source>
</evidence>
<comment type="similarity">
    <text evidence="8">Belongs to the class-II pyridoxal-phosphate-dependent aminotransferase family. Histidinol-phosphate aminotransferase subfamily.</text>
</comment>
<dbReference type="Proteomes" id="UP000198508">
    <property type="component" value="Unassembled WGS sequence"/>
</dbReference>
<reference evidence="11" key="1">
    <citation type="submission" date="2016-10" db="EMBL/GenBank/DDBJ databases">
        <authorList>
            <person name="Varghese N."/>
            <person name="Submissions S."/>
        </authorList>
    </citation>
    <scope>NUCLEOTIDE SEQUENCE [LARGE SCALE GENOMIC DNA]</scope>
    <source>
        <strain evidence="11">NLAE-zl-G277</strain>
    </source>
</reference>
<keyword evidence="11" id="KW-1185">Reference proteome</keyword>
<dbReference type="STRING" id="460384.SAMN05216313_103209"/>
<dbReference type="InterPro" id="IPR015424">
    <property type="entry name" value="PyrdxlP-dep_Trfase"/>
</dbReference>
<dbReference type="EMBL" id="FOIM01000003">
    <property type="protein sequence ID" value="SET24176.1"/>
    <property type="molecule type" value="Genomic_DNA"/>
</dbReference>
<feature type="modified residue" description="N6-(pyridoxal phosphate)lysine" evidence="8">
    <location>
        <position position="209"/>
    </location>
</feature>
<comment type="catalytic activity">
    <reaction evidence="7 8">
        <text>L-histidinol phosphate + 2-oxoglutarate = 3-(imidazol-4-yl)-2-oxopropyl phosphate + L-glutamate</text>
        <dbReference type="Rhea" id="RHEA:23744"/>
        <dbReference type="ChEBI" id="CHEBI:16810"/>
        <dbReference type="ChEBI" id="CHEBI:29985"/>
        <dbReference type="ChEBI" id="CHEBI:57766"/>
        <dbReference type="ChEBI" id="CHEBI:57980"/>
        <dbReference type="EC" id="2.6.1.9"/>
    </reaction>
</comment>
<dbReference type="SUPFAM" id="SSF53383">
    <property type="entry name" value="PLP-dependent transferases"/>
    <property type="match status" value="1"/>
</dbReference>
<dbReference type="GeneID" id="93278467"/>
<dbReference type="PROSITE" id="PS00599">
    <property type="entry name" value="AA_TRANSFER_CLASS_2"/>
    <property type="match status" value="1"/>
</dbReference>
<dbReference type="InterPro" id="IPR001917">
    <property type="entry name" value="Aminotrans_II_pyridoxalP_BS"/>
</dbReference>
<dbReference type="PANTHER" id="PTHR43643:SF3">
    <property type="entry name" value="HISTIDINOL-PHOSPHATE AMINOTRANSFERASE"/>
    <property type="match status" value="1"/>
</dbReference>
<proteinExistence type="inferred from homology"/>
<keyword evidence="6 8" id="KW-0663">Pyridoxal phosphate</keyword>
<evidence type="ECO:0000259" key="9">
    <source>
        <dbReference type="Pfam" id="PF00155"/>
    </source>
</evidence>
<dbReference type="CDD" id="cd00609">
    <property type="entry name" value="AAT_like"/>
    <property type="match status" value="1"/>
</dbReference>
<dbReference type="Gene3D" id="3.40.640.10">
    <property type="entry name" value="Type I PLP-dependent aspartate aminotransferase-like (Major domain)"/>
    <property type="match status" value="1"/>
</dbReference>
<feature type="domain" description="Aminotransferase class I/classII large" evidence="9">
    <location>
        <begin position="25"/>
        <end position="343"/>
    </location>
</feature>
<keyword evidence="8" id="KW-0028">Amino-acid biosynthesis</keyword>
<name>A0A1I0CWH1_9FIRM</name>
<dbReference type="GO" id="GO:0004400">
    <property type="term" value="F:histidinol-phosphate transaminase activity"/>
    <property type="evidence" value="ECO:0007669"/>
    <property type="project" value="UniProtKB-UniRule"/>
</dbReference>
<dbReference type="InterPro" id="IPR015421">
    <property type="entry name" value="PyrdxlP-dep_Trfase_major"/>
</dbReference>
<dbReference type="PANTHER" id="PTHR43643">
    <property type="entry name" value="HISTIDINOL-PHOSPHATE AMINOTRANSFERASE 2"/>
    <property type="match status" value="1"/>
</dbReference>
<keyword evidence="8" id="KW-0368">Histidine biosynthesis</keyword>
<dbReference type="InterPro" id="IPR050106">
    <property type="entry name" value="HistidinolP_aminotransfase"/>
</dbReference>
<dbReference type="NCBIfam" id="TIGR01141">
    <property type="entry name" value="hisC"/>
    <property type="match status" value="1"/>
</dbReference>
<dbReference type="Pfam" id="PF00155">
    <property type="entry name" value="Aminotran_1_2"/>
    <property type="match status" value="1"/>
</dbReference>
<dbReference type="Gene3D" id="3.90.1150.10">
    <property type="entry name" value="Aspartate Aminotransferase, domain 1"/>
    <property type="match status" value="1"/>
</dbReference>
<dbReference type="GO" id="GO:0000105">
    <property type="term" value="P:L-histidine biosynthetic process"/>
    <property type="evidence" value="ECO:0007669"/>
    <property type="project" value="UniProtKB-UniRule"/>
</dbReference>
<dbReference type="EC" id="2.6.1.9" evidence="8"/>
<protein>
    <recommendedName>
        <fullName evidence="8">Histidinol-phosphate aminotransferase</fullName>
        <ecNumber evidence="8">2.6.1.9</ecNumber>
    </recommendedName>
    <alternativeName>
        <fullName evidence="8">Imidazole acetol-phosphate transaminase</fullName>
    </alternativeName>
</protein>
<evidence type="ECO:0000256" key="7">
    <source>
        <dbReference type="ARBA" id="ARBA00047481"/>
    </source>
</evidence>
<evidence type="ECO:0000256" key="8">
    <source>
        <dbReference type="HAMAP-Rule" id="MF_01023"/>
    </source>
</evidence>
<evidence type="ECO:0000313" key="11">
    <source>
        <dbReference type="Proteomes" id="UP000198508"/>
    </source>
</evidence>
<dbReference type="InterPro" id="IPR015422">
    <property type="entry name" value="PyrdxlP-dep_Trfase_small"/>
</dbReference>
<dbReference type="UniPathway" id="UPA00031">
    <property type="reaction ID" value="UER00012"/>
</dbReference>
<dbReference type="InterPro" id="IPR005861">
    <property type="entry name" value="HisP_aminotrans"/>
</dbReference>
<keyword evidence="4 8" id="KW-0032">Aminotransferase</keyword>
<dbReference type="HAMAP" id="MF_01023">
    <property type="entry name" value="HisC_aminotrans_2"/>
    <property type="match status" value="1"/>
</dbReference>
<dbReference type="AlphaFoldDB" id="A0A1I0CWH1"/>
<comment type="subunit">
    <text evidence="3 8">Homodimer.</text>
</comment>
<dbReference type="InterPro" id="IPR004839">
    <property type="entry name" value="Aminotransferase_I/II_large"/>
</dbReference>
<keyword evidence="5 8" id="KW-0808">Transferase</keyword>
<evidence type="ECO:0000256" key="6">
    <source>
        <dbReference type="ARBA" id="ARBA00022898"/>
    </source>
</evidence>
<organism evidence="10 11">
    <name type="scientific">Enterocloster lavalensis</name>
    <dbReference type="NCBI Taxonomy" id="460384"/>
    <lineage>
        <taxon>Bacteria</taxon>
        <taxon>Bacillati</taxon>
        <taxon>Bacillota</taxon>
        <taxon>Clostridia</taxon>
        <taxon>Lachnospirales</taxon>
        <taxon>Lachnospiraceae</taxon>
        <taxon>Enterocloster</taxon>
    </lineage>
</organism>